<dbReference type="InterPro" id="IPR001584">
    <property type="entry name" value="Integrase_cat-core"/>
</dbReference>
<dbReference type="InterPro" id="IPR012337">
    <property type="entry name" value="RNaseH-like_sf"/>
</dbReference>
<organism evidence="3 4">
    <name type="scientific">Bradyrhizobium yuanmingense</name>
    <dbReference type="NCBI Taxonomy" id="108015"/>
    <lineage>
        <taxon>Bacteria</taxon>
        <taxon>Pseudomonadati</taxon>
        <taxon>Pseudomonadota</taxon>
        <taxon>Alphaproteobacteria</taxon>
        <taxon>Hyphomicrobiales</taxon>
        <taxon>Nitrobacteraceae</taxon>
        <taxon>Bradyrhizobium</taxon>
    </lineage>
</organism>
<accession>A0ABV4G6V1</accession>
<feature type="domain" description="Integrase catalytic" evidence="2">
    <location>
        <begin position="20"/>
        <end position="184"/>
    </location>
</feature>
<gene>
    <name evidence="3" type="ORF">ABH992_000043</name>
</gene>
<dbReference type="EMBL" id="JBGBZN010000001">
    <property type="protein sequence ID" value="MEY9467644.1"/>
    <property type="molecule type" value="Genomic_DNA"/>
</dbReference>
<keyword evidence="4" id="KW-1185">Reference proteome</keyword>
<evidence type="ECO:0000313" key="4">
    <source>
        <dbReference type="Proteomes" id="UP001565474"/>
    </source>
</evidence>
<dbReference type="Proteomes" id="UP001565474">
    <property type="component" value="Unassembled WGS sequence"/>
</dbReference>
<comment type="caution">
    <text evidence="3">The sequence shown here is derived from an EMBL/GenBank/DDBJ whole genome shotgun (WGS) entry which is preliminary data.</text>
</comment>
<dbReference type="SUPFAM" id="SSF53098">
    <property type="entry name" value="Ribonuclease H-like"/>
    <property type="match status" value="1"/>
</dbReference>
<evidence type="ECO:0000256" key="1">
    <source>
        <dbReference type="SAM" id="MobiDB-lite"/>
    </source>
</evidence>
<reference evidence="3 4" key="1">
    <citation type="submission" date="2024-07" db="EMBL/GenBank/DDBJ databases">
        <title>Genomic Encyclopedia of Type Strains, Phase V (KMG-V): Genome sequencing to study the core and pangenomes of soil and plant-associated prokaryotes.</title>
        <authorList>
            <person name="Whitman W."/>
        </authorList>
    </citation>
    <scope>NUCLEOTIDE SEQUENCE [LARGE SCALE GENOMIC DNA]</scope>
    <source>
        <strain evidence="3 4">USDA 222</strain>
    </source>
</reference>
<name>A0ABV4G6V1_9BRAD</name>
<dbReference type="PANTHER" id="PTHR47515:SF1">
    <property type="entry name" value="BLR2054 PROTEIN"/>
    <property type="match status" value="1"/>
</dbReference>
<dbReference type="Pfam" id="PF13683">
    <property type="entry name" value="rve_3"/>
    <property type="match status" value="1"/>
</dbReference>
<evidence type="ECO:0000313" key="3">
    <source>
        <dbReference type="EMBL" id="MEY9467644.1"/>
    </source>
</evidence>
<dbReference type="Gene3D" id="3.30.420.10">
    <property type="entry name" value="Ribonuclease H-like superfamily/Ribonuclease H"/>
    <property type="match status" value="1"/>
</dbReference>
<proteinExistence type="predicted"/>
<feature type="region of interest" description="Disordered" evidence="1">
    <location>
        <begin position="1"/>
        <end position="23"/>
    </location>
</feature>
<sequence>MGLQLRNKSPKRRVKAKLRDDRRPATRANETWAMDFVHDQLANGGKLRVVTIIDIFSRFSPALEPRLTFRGTDVVEVLERVCNEVGFPATIRVDQGSEFVSRDVDLWAYQRGVTLDFSRPGKPTDNAFIEAFNGRFRVECLNAHWFLSLADAREKVETWRRYYNEERPHGAIGNRPPILLQNHAGATSPPT</sequence>
<evidence type="ECO:0000259" key="2">
    <source>
        <dbReference type="PROSITE" id="PS50994"/>
    </source>
</evidence>
<protein>
    <submittedName>
        <fullName evidence="3">Transposase</fullName>
    </submittedName>
</protein>
<dbReference type="PANTHER" id="PTHR47515">
    <property type="entry name" value="LOW CALCIUM RESPONSE LOCUS PROTEIN T"/>
    <property type="match status" value="1"/>
</dbReference>
<dbReference type="PROSITE" id="PS50994">
    <property type="entry name" value="INTEGRASE"/>
    <property type="match status" value="1"/>
</dbReference>
<dbReference type="InterPro" id="IPR036397">
    <property type="entry name" value="RNaseH_sf"/>
</dbReference>